<name>A0ABW4GY01_9ACTN</name>
<dbReference type="EMBL" id="JBHUCM010000070">
    <property type="protein sequence ID" value="MFD1547051.1"/>
    <property type="molecule type" value="Genomic_DNA"/>
</dbReference>
<gene>
    <name evidence="1" type="ORF">ACFSJ0_59135</name>
</gene>
<evidence type="ECO:0000313" key="1">
    <source>
        <dbReference type="EMBL" id="MFD1547051.1"/>
    </source>
</evidence>
<comment type="caution">
    <text evidence="1">The sequence shown here is derived from an EMBL/GenBank/DDBJ whole genome shotgun (WGS) entry which is preliminary data.</text>
</comment>
<sequence>MSPAQMKATLAKVDADVRASIQHTENLRRSSSILDQRWAFDESRCTDSRCSSGCSCGRTR</sequence>
<organism evidence="1 2">
    <name type="scientific">Nonomuraea guangzhouensis</name>
    <dbReference type="NCBI Taxonomy" id="1291555"/>
    <lineage>
        <taxon>Bacteria</taxon>
        <taxon>Bacillati</taxon>
        <taxon>Actinomycetota</taxon>
        <taxon>Actinomycetes</taxon>
        <taxon>Streptosporangiales</taxon>
        <taxon>Streptosporangiaceae</taxon>
        <taxon>Nonomuraea</taxon>
    </lineage>
</organism>
<protein>
    <recommendedName>
        <fullName evidence="3">WXG100 family type VII secretion target</fullName>
    </recommendedName>
</protein>
<evidence type="ECO:0008006" key="3">
    <source>
        <dbReference type="Google" id="ProtNLM"/>
    </source>
</evidence>
<dbReference type="RefSeq" id="WP_219536542.1">
    <property type="nucleotide sequence ID" value="NZ_JAHKRM010000031.1"/>
</dbReference>
<dbReference type="Proteomes" id="UP001597097">
    <property type="component" value="Unassembled WGS sequence"/>
</dbReference>
<reference evidence="2" key="1">
    <citation type="journal article" date="2019" name="Int. J. Syst. Evol. Microbiol.">
        <title>The Global Catalogue of Microorganisms (GCM) 10K type strain sequencing project: providing services to taxonomists for standard genome sequencing and annotation.</title>
        <authorList>
            <consortium name="The Broad Institute Genomics Platform"/>
            <consortium name="The Broad Institute Genome Sequencing Center for Infectious Disease"/>
            <person name="Wu L."/>
            <person name="Ma J."/>
        </authorList>
    </citation>
    <scope>NUCLEOTIDE SEQUENCE [LARGE SCALE GENOMIC DNA]</scope>
    <source>
        <strain evidence="2">CGMCC 1.15399</strain>
    </source>
</reference>
<keyword evidence="2" id="KW-1185">Reference proteome</keyword>
<accession>A0ABW4GY01</accession>
<proteinExistence type="predicted"/>
<evidence type="ECO:0000313" key="2">
    <source>
        <dbReference type="Proteomes" id="UP001597097"/>
    </source>
</evidence>